<feature type="binding site" evidence="1">
    <location>
        <position position="77"/>
    </location>
    <ligand>
        <name>FAD</name>
        <dbReference type="ChEBI" id="CHEBI:57692"/>
        <note>ligand shared between neighboring subunits</note>
    </ligand>
</feature>
<comment type="cofactor">
    <cofactor evidence="1">
        <name>FAD</name>
        <dbReference type="ChEBI" id="CHEBI:57692"/>
    </cofactor>
    <text evidence="1">Binds 4 FAD per tetramer. Each FAD binding site is formed by three monomers.</text>
</comment>
<comment type="catalytic activity">
    <reaction evidence="1">
        <text>dUMP + (6R)-5,10-methylene-5,6,7,8-tetrahydrofolate + NADPH + H(+) = dTMP + (6S)-5,6,7,8-tetrahydrofolate + NADP(+)</text>
        <dbReference type="Rhea" id="RHEA:29043"/>
        <dbReference type="ChEBI" id="CHEBI:15378"/>
        <dbReference type="ChEBI" id="CHEBI:15636"/>
        <dbReference type="ChEBI" id="CHEBI:57453"/>
        <dbReference type="ChEBI" id="CHEBI:57783"/>
        <dbReference type="ChEBI" id="CHEBI:58349"/>
        <dbReference type="ChEBI" id="CHEBI:63528"/>
        <dbReference type="ChEBI" id="CHEBI:246422"/>
        <dbReference type="EC" id="2.1.1.148"/>
    </reaction>
</comment>
<evidence type="ECO:0000256" key="1">
    <source>
        <dbReference type="HAMAP-Rule" id="MF_01408"/>
    </source>
</evidence>
<dbReference type="AlphaFoldDB" id="A0A858PXF2"/>
<feature type="binding site" evidence="1">
    <location>
        <position position="108"/>
    </location>
    <ligand>
        <name>FAD</name>
        <dbReference type="ChEBI" id="CHEBI:57692"/>
        <note>ligand shared between neighboring subunits</note>
    </ligand>
</feature>
<dbReference type="CDD" id="cd20175">
    <property type="entry name" value="ThyX"/>
    <property type="match status" value="1"/>
</dbReference>
<keyword evidence="1" id="KW-0274">FAD</keyword>
<keyword evidence="3" id="KW-1185">Reference proteome</keyword>
<comment type="pathway">
    <text evidence="1">Pyrimidine metabolism; dTTP biosynthesis.</text>
</comment>
<dbReference type="RefSeq" id="WP_169192917.1">
    <property type="nucleotide sequence ID" value="NZ_CP046391.1"/>
</dbReference>
<dbReference type="KEGG" id="aplt:ANPL_00795"/>
<accession>A0A858PXF2</accession>
<dbReference type="Pfam" id="PF02511">
    <property type="entry name" value="Thy1"/>
    <property type="match status" value="1"/>
</dbReference>
<feature type="binding site" evidence="1">
    <location>
        <begin position="196"/>
        <end position="198"/>
    </location>
    <ligand>
        <name>FAD</name>
        <dbReference type="ChEBI" id="CHEBI:57692"/>
        <note>ligand shared between neighboring subunits</note>
    </ligand>
</feature>
<dbReference type="GO" id="GO:0050660">
    <property type="term" value="F:flavin adenine dinucleotide binding"/>
    <property type="evidence" value="ECO:0007669"/>
    <property type="project" value="UniProtKB-UniRule"/>
</dbReference>
<feature type="binding site" evidence="1">
    <location>
        <begin position="97"/>
        <end position="100"/>
    </location>
    <ligand>
        <name>dUMP</name>
        <dbReference type="ChEBI" id="CHEBI:246422"/>
        <note>ligand shared between dimeric partners</note>
    </ligand>
</feature>
<evidence type="ECO:0000313" key="3">
    <source>
        <dbReference type="Proteomes" id="UP000500930"/>
    </source>
</evidence>
<keyword evidence="1" id="KW-0521">NADP</keyword>
<dbReference type="GO" id="GO:0050797">
    <property type="term" value="F:thymidylate synthase (FAD) activity"/>
    <property type="evidence" value="ECO:0007669"/>
    <property type="project" value="UniProtKB-UniRule"/>
</dbReference>
<dbReference type="GO" id="GO:0004799">
    <property type="term" value="F:thymidylate synthase activity"/>
    <property type="evidence" value="ECO:0007669"/>
    <property type="project" value="TreeGrafter"/>
</dbReference>
<feature type="binding site" evidence="1">
    <location>
        <position position="207"/>
    </location>
    <ligand>
        <name>dUMP</name>
        <dbReference type="ChEBI" id="CHEBI:246422"/>
        <note>ligand shared between dimeric partners</note>
    </ligand>
</feature>
<protein>
    <recommendedName>
        <fullName evidence="1">Flavin-dependent thymidylate synthase</fullName>
        <shortName evidence="1">FDTS</shortName>
        <ecNumber evidence="1">2.1.1.148</ecNumber>
    </recommendedName>
    <alternativeName>
        <fullName evidence="1">FAD-dependent thymidylate synthase</fullName>
    </alternativeName>
    <alternativeName>
        <fullName evidence="1">Thymidylate synthase ThyX</fullName>
        <shortName evidence="1">TS</shortName>
        <shortName evidence="1">TSase</shortName>
    </alternativeName>
</protein>
<feature type="binding site" description="in other chain" evidence="1">
    <location>
        <begin position="108"/>
        <end position="112"/>
    </location>
    <ligand>
        <name>dUMP</name>
        <dbReference type="ChEBI" id="CHEBI:246422"/>
        <note>ligand shared between dimeric partners</note>
    </ligand>
</feature>
<proteinExistence type="inferred from homology"/>
<keyword evidence="1" id="KW-0545">Nucleotide biosynthesis</keyword>
<dbReference type="GO" id="GO:0032259">
    <property type="term" value="P:methylation"/>
    <property type="evidence" value="ECO:0007669"/>
    <property type="project" value="UniProtKB-KW"/>
</dbReference>
<dbReference type="EC" id="2.1.1.148" evidence="1"/>
<sequence length="292" mass="33661">MVDGVGERTKRVVVPELEDILYDEHKVLDHGFVRVIDYMGSDSSIVQAARVSYGKGTKQVSQDAALIGYLMRNAHTSPFEMCEIKLHVKLPIFVARQWVRHRTASINECSARYSVVENEFYVPEVDKVAEQSTNNAQGRGEPLSPDVARGIIDIFKDNSESMYSCYESMLDRGLAREIARMNLTLNCYTHWYWKVDLHNLLRFIMLRISSGAQYELREYAATILEIVRKWVPMVHEAFTEYCLESKMLSRSALDVIRKLLKGEEVTREDAGMSKREWNELMSVLYPEECVEV</sequence>
<dbReference type="GO" id="GO:0006235">
    <property type="term" value="P:dTTP biosynthetic process"/>
    <property type="evidence" value="ECO:0007669"/>
    <property type="project" value="UniProtKB-UniRule"/>
</dbReference>
<dbReference type="Gene3D" id="3.30.1360.170">
    <property type="match status" value="1"/>
</dbReference>
<dbReference type="NCBIfam" id="TIGR02170">
    <property type="entry name" value="thyX"/>
    <property type="match status" value="1"/>
</dbReference>
<evidence type="ECO:0000313" key="2">
    <source>
        <dbReference type="EMBL" id="QJC27276.1"/>
    </source>
</evidence>
<comment type="function">
    <text evidence="1">Catalyzes the reductive methylation of 2'-deoxyuridine-5'-monophosphate (dUMP) to 2'-deoxythymidine-5'-monophosphate (dTMP) while utilizing 5,10-methylenetetrahydrofolate (mTHF) as the methyl donor, and NADPH and FADH(2) as the reductant.</text>
</comment>
<comment type="similarity">
    <text evidence="1">Belongs to the thymidylate synthase ThyX family.</text>
</comment>
<dbReference type="PANTHER" id="PTHR34934:SF1">
    <property type="entry name" value="FLAVIN-DEPENDENT THYMIDYLATE SYNTHASE"/>
    <property type="match status" value="1"/>
</dbReference>
<organism evidence="2 3">
    <name type="scientific">Anaplasma platys</name>
    <dbReference type="NCBI Taxonomy" id="949"/>
    <lineage>
        <taxon>Bacteria</taxon>
        <taxon>Pseudomonadati</taxon>
        <taxon>Pseudomonadota</taxon>
        <taxon>Alphaproteobacteria</taxon>
        <taxon>Rickettsiales</taxon>
        <taxon>Anaplasmataceae</taxon>
        <taxon>Anaplasma</taxon>
    </lineage>
</organism>
<gene>
    <name evidence="1 2" type="primary">thyX</name>
    <name evidence="2" type="ORF">ANPL_00795</name>
</gene>
<dbReference type="InterPro" id="IPR003669">
    <property type="entry name" value="Thymidylate_synthase_ThyX"/>
</dbReference>
<dbReference type="Proteomes" id="UP000500930">
    <property type="component" value="Chromosome"/>
</dbReference>
<keyword evidence="1" id="KW-0489">Methyltransferase</keyword>
<dbReference type="InterPro" id="IPR036098">
    <property type="entry name" value="Thymidylate_synthase_ThyX_sf"/>
</dbReference>
<dbReference type="SUPFAM" id="SSF69796">
    <property type="entry name" value="Thymidylate synthase-complementing protein Thy1"/>
    <property type="match status" value="1"/>
</dbReference>
<dbReference type="PANTHER" id="PTHR34934">
    <property type="entry name" value="FLAVIN-DEPENDENT THYMIDYLATE SYNTHASE"/>
    <property type="match status" value="1"/>
</dbReference>
<dbReference type="GO" id="GO:0070402">
    <property type="term" value="F:NADPH binding"/>
    <property type="evidence" value="ECO:0007669"/>
    <property type="project" value="TreeGrafter"/>
</dbReference>
<dbReference type="UniPathway" id="UPA00575"/>
<comment type="subunit">
    <text evidence="1">Homotetramer.</text>
</comment>
<dbReference type="HAMAP" id="MF_01408">
    <property type="entry name" value="ThyX"/>
    <property type="match status" value="1"/>
</dbReference>
<keyword evidence="1" id="KW-0285">Flavoprotein</keyword>
<reference evidence="2 3" key="1">
    <citation type="journal article" date="2020" name="Pathogens">
        <title>First Whole Genome Sequence of Anaplasma platys, an Obligate Intracellular Rickettsial Pathogen of Dogs.</title>
        <authorList>
            <person name="Llanes A."/>
            <person name="Rajeev S."/>
        </authorList>
    </citation>
    <scope>NUCLEOTIDE SEQUENCE [LARGE SCALE GENOMIC DNA]</scope>
    <source>
        <strain evidence="2 3">S3</strain>
    </source>
</reference>
<feature type="binding site" evidence="1">
    <location>
        <begin position="100"/>
        <end position="102"/>
    </location>
    <ligand>
        <name>FAD</name>
        <dbReference type="ChEBI" id="CHEBI:57692"/>
        <note>ligand shared between neighboring subunits</note>
    </ligand>
</feature>
<dbReference type="EMBL" id="CP046391">
    <property type="protein sequence ID" value="QJC27276.1"/>
    <property type="molecule type" value="Genomic_DNA"/>
</dbReference>
<feature type="active site" description="Involved in ionization of N3 of dUMP, leading to its activation" evidence="1">
    <location>
        <position position="207"/>
    </location>
</feature>
<name>A0A858PXF2_9RICK</name>
<keyword evidence="1" id="KW-0808">Transferase</keyword>
<feature type="binding site" description="in other chain" evidence="1">
    <location>
        <position position="180"/>
    </location>
    <ligand>
        <name>dUMP</name>
        <dbReference type="ChEBI" id="CHEBI:246422"/>
        <note>ligand shared between dimeric partners</note>
    </ligand>
</feature>
<dbReference type="PROSITE" id="PS51331">
    <property type="entry name" value="THYX"/>
    <property type="match status" value="1"/>
</dbReference>
<dbReference type="GO" id="GO:0006231">
    <property type="term" value="P:dTMP biosynthetic process"/>
    <property type="evidence" value="ECO:0007669"/>
    <property type="project" value="UniProtKB-UniRule"/>
</dbReference>
<comment type="caution">
    <text evidence="1">Lacks conserved residue(s) required for the propagation of feature annotation.</text>
</comment>